<evidence type="ECO:0000313" key="3">
    <source>
        <dbReference type="Proteomes" id="UP001266305"/>
    </source>
</evidence>
<evidence type="ECO:0000256" key="1">
    <source>
        <dbReference type="SAM" id="MobiDB-lite"/>
    </source>
</evidence>
<comment type="caution">
    <text evidence="2">The sequence shown here is derived from an EMBL/GenBank/DDBJ whole genome shotgun (WGS) entry which is preliminary data.</text>
</comment>
<proteinExistence type="predicted"/>
<dbReference type="Proteomes" id="UP001266305">
    <property type="component" value="Unassembled WGS sequence"/>
</dbReference>
<evidence type="ECO:0000313" key="2">
    <source>
        <dbReference type="EMBL" id="KAK2120685.1"/>
    </source>
</evidence>
<reference evidence="2 3" key="1">
    <citation type="submission" date="2023-05" db="EMBL/GenBank/DDBJ databases">
        <title>B98-5 Cell Line De Novo Hybrid Assembly: An Optical Mapping Approach.</title>
        <authorList>
            <person name="Kananen K."/>
            <person name="Auerbach J.A."/>
            <person name="Kautto E."/>
            <person name="Blachly J.S."/>
        </authorList>
    </citation>
    <scope>NUCLEOTIDE SEQUENCE [LARGE SCALE GENOMIC DNA]</scope>
    <source>
        <strain evidence="2">B95-8</strain>
        <tissue evidence="2">Cell line</tissue>
    </source>
</reference>
<protein>
    <submittedName>
        <fullName evidence="2">Uncharacterized protein</fullName>
    </submittedName>
</protein>
<dbReference type="EMBL" id="JASSZA010000001">
    <property type="protein sequence ID" value="KAK2120685.1"/>
    <property type="molecule type" value="Genomic_DNA"/>
</dbReference>
<accession>A0ABQ9WGS1</accession>
<organism evidence="2 3">
    <name type="scientific">Saguinus oedipus</name>
    <name type="common">Cotton-top tamarin</name>
    <name type="synonym">Oedipomidas oedipus</name>
    <dbReference type="NCBI Taxonomy" id="9490"/>
    <lineage>
        <taxon>Eukaryota</taxon>
        <taxon>Metazoa</taxon>
        <taxon>Chordata</taxon>
        <taxon>Craniata</taxon>
        <taxon>Vertebrata</taxon>
        <taxon>Euteleostomi</taxon>
        <taxon>Mammalia</taxon>
        <taxon>Eutheria</taxon>
        <taxon>Euarchontoglires</taxon>
        <taxon>Primates</taxon>
        <taxon>Haplorrhini</taxon>
        <taxon>Platyrrhini</taxon>
        <taxon>Cebidae</taxon>
        <taxon>Callitrichinae</taxon>
        <taxon>Saguinus</taxon>
    </lineage>
</organism>
<name>A0ABQ9WGS1_SAGOE</name>
<gene>
    <name evidence="2" type="ORF">P7K49_002071</name>
</gene>
<keyword evidence="3" id="KW-1185">Reference proteome</keyword>
<feature type="region of interest" description="Disordered" evidence="1">
    <location>
        <begin position="1"/>
        <end position="24"/>
    </location>
</feature>
<sequence>MPRAVTEQKQYMGKQPDQDENQRSRRWCPCLKGHTLYGRLGARASSPDKGAVVPCIQFLWKVGLRPEILQVTEGEEPLWCGQSRRLYTLSVFSRFCASSNHPPINILEKSTGRMRHATDLPGGPVGKTLFYGVRAQRPDRQPGPIHQMLLETQAEVGAPSLVGPQDVSAAPVVLLSSQEPGTVGPGPAPSGVTREASEFSVARPPPLLASVSCTCLEIGLAWASWACRTGSGKALQRPSRRAPRIRRRDFRRAALNFPSRRKHRVCGRLGDGRFCAGKARAAPAAPSLSPRRGRCPGRCPGWGRGPACPHLAEPGPAGIPRAAAPAGSEEALAGPPQLQGSRVRLGIARRPSLEGGFPRSRSEREADLGLGGCESGWCPCSWGWRGRLLRSVLVGSPQDQPVREGQQLLVLGSLGKASPPARSL</sequence>